<dbReference type="RefSeq" id="WP_205259327.1">
    <property type="nucleotide sequence ID" value="NZ_JAERWK010000005.1"/>
</dbReference>
<keyword evidence="4" id="KW-1185">Reference proteome</keyword>
<dbReference type="InterPro" id="IPR021421">
    <property type="entry name" value="DUF3071"/>
</dbReference>
<dbReference type="InterPro" id="IPR047682">
    <property type="entry name" value="SepH-like"/>
</dbReference>
<organism evidence="3 4">
    <name type="scientific">Nakamurella leprariae</name>
    <dbReference type="NCBI Taxonomy" id="2803911"/>
    <lineage>
        <taxon>Bacteria</taxon>
        <taxon>Bacillati</taxon>
        <taxon>Actinomycetota</taxon>
        <taxon>Actinomycetes</taxon>
        <taxon>Nakamurellales</taxon>
        <taxon>Nakamurellaceae</taxon>
        <taxon>Nakamurella</taxon>
    </lineage>
</organism>
<evidence type="ECO:0000259" key="2">
    <source>
        <dbReference type="Pfam" id="PF11268"/>
    </source>
</evidence>
<evidence type="ECO:0000313" key="3">
    <source>
        <dbReference type="EMBL" id="MBM9466385.1"/>
    </source>
</evidence>
<dbReference type="NCBIfam" id="NF040712">
    <property type="entry name" value="SepH"/>
    <property type="match status" value="1"/>
</dbReference>
<accession>A0A938YEJ0</accession>
<reference evidence="3" key="1">
    <citation type="submission" date="2021-01" db="EMBL/GenBank/DDBJ databases">
        <title>YIM 132084 draft genome.</title>
        <authorList>
            <person name="An D."/>
        </authorList>
    </citation>
    <scope>NUCLEOTIDE SEQUENCE</scope>
    <source>
        <strain evidence="3">YIM 132084</strain>
    </source>
</reference>
<comment type="caution">
    <text evidence="3">The sequence shown here is derived from an EMBL/GenBank/DDBJ whole genome shotgun (WGS) entry which is preliminary data.</text>
</comment>
<feature type="compositionally biased region" description="Low complexity" evidence="1">
    <location>
        <begin position="311"/>
        <end position="334"/>
    </location>
</feature>
<dbReference type="Proteomes" id="UP000663792">
    <property type="component" value="Unassembled WGS sequence"/>
</dbReference>
<feature type="region of interest" description="Disordered" evidence="1">
    <location>
        <begin position="46"/>
        <end position="69"/>
    </location>
</feature>
<sequence length="382" mass="39716">MRMLQVTGLDEDRSCVRCTDPETGDSFGIAVDDQLRALLTAPARPTVRTPARPAGPSASAQAADSVLTEPQLRPREIQARIRAGATVQEVADAAGVGVGRIERFAYPVLLERSAMAEKGRRAVAVIGGTTSRNTLEDIVRDTVAARGQDPAQLTWDAHRTQDGWVISAVWLVGRSANRAQFMVHPGPGSGTVTAFDDAARQLLDPAPQPLRTVDRRAETVPGVSSADEQAARTVGGSEFLAALETSRHPALRARRTGTSGDFPIVPAGRSSAAPAHRPMSAPVVRPTESAPTPVLPAESVAPAVVEPPAPSTVSTPTATPATTGTSEPSATTPAVPASGAAPLDALFATPEGTPGAPAQAPKRPRPTMPSWDDLLLGNKPRS</sequence>
<dbReference type="Pfam" id="PF11268">
    <property type="entry name" value="DUF3071"/>
    <property type="match status" value="1"/>
</dbReference>
<proteinExistence type="predicted"/>
<dbReference type="AlphaFoldDB" id="A0A938YEJ0"/>
<evidence type="ECO:0000256" key="1">
    <source>
        <dbReference type="SAM" id="MobiDB-lite"/>
    </source>
</evidence>
<protein>
    <submittedName>
        <fullName evidence="3">DUF3071 domain-containing protein</fullName>
    </submittedName>
</protein>
<gene>
    <name evidence="3" type="ORF">JL106_03715</name>
</gene>
<name>A0A938YEJ0_9ACTN</name>
<evidence type="ECO:0000313" key="4">
    <source>
        <dbReference type="Proteomes" id="UP000663792"/>
    </source>
</evidence>
<dbReference type="EMBL" id="JAERWK010000005">
    <property type="protein sequence ID" value="MBM9466385.1"/>
    <property type="molecule type" value="Genomic_DNA"/>
</dbReference>
<feature type="domain" description="DUF3071" evidence="2">
    <location>
        <begin position="1"/>
        <end position="182"/>
    </location>
</feature>
<feature type="region of interest" description="Disordered" evidence="1">
    <location>
        <begin position="254"/>
        <end position="382"/>
    </location>
</feature>